<accession>A0A7C9P8K2</accession>
<name>A0A7C9P8K2_9PROT</name>
<dbReference type="AlphaFoldDB" id="A0A7C9P8K2"/>
<sequence>MFVRVCLMHMRDESDRIWFDLNLGPDGKPVPNMVYFGYWGSLNGVDKAFGVLLSPEGTIDLGSTKDFNSRLHGTNIFDRALNIGEYVTIWWNLNLGLEEHVYEVEMVTQLSAATDLVSPGEVKAVIVDSFKNLPRVRARVKKSFDIVGFDSTVYRPPVGVEGDVAIFQDQLIFCPDNAVAKNGDLITVAVNPDDLEIDYEAKEFYGEDLPASGQVQSATIVTASVSRG</sequence>
<proteinExistence type="predicted"/>
<comment type="caution">
    <text evidence="1">The sequence shown here is derived from an EMBL/GenBank/DDBJ whole genome shotgun (WGS) entry which is preliminary data.</text>
</comment>
<dbReference type="Proteomes" id="UP000483432">
    <property type="component" value="Unassembled WGS sequence"/>
</dbReference>
<reference evidence="1 2" key="1">
    <citation type="submission" date="2019-09" db="EMBL/GenBank/DDBJ databases">
        <title>H2 Metabolism Revealed by Metagenomic Analysis in Subglacial Sediment of East Antarctica.</title>
        <authorList>
            <person name="Yang Z."/>
            <person name="Zhang Y."/>
            <person name="Lv Y."/>
            <person name="Yan W."/>
            <person name="Xiao X."/>
            <person name="Sun B."/>
            <person name="Ma H."/>
        </authorList>
    </citation>
    <scope>NUCLEOTIDE SEQUENCE [LARGE SCALE GENOMIC DNA]</scope>
    <source>
        <strain evidence="1">Bin2_2</strain>
    </source>
</reference>
<gene>
    <name evidence="1" type="ORF">GZ085_10175</name>
</gene>
<dbReference type="EMBL" id="JAAFGW010000153">
    <property type="protein sequence ID" value="NDP48737.1"/>
    <property type="molecule type" value="Genomic_DNA"/>
</dbReference>
<evidence type="ECO:0000313" key="1">
    <source>
        <dbReference type="EMBL" id="NDP48737.1"/>
    </source>
</evidence>
<organism evidence="1 2">
    <name type="scientific">Sulfuriferula multivorans</name>
    <dbReference type="NCBI Taxonomy" id="1559896"/>
    <lineage>
        <taxon>Bacteria</taxon>
        <taxon>Pseudomonadati</taxon>
        <taxon>Pseudomonadota</taxon>
        <taxon>Betaproteobacteria</taxon>
        <taxon>Nitrosomonadales</taxon>
        <taxon>Sulfuricellaceae</taxon>
        <taxon>Sulfuriferula</taxon>
    </lineage>
</organism>
<protein>
    <submittedName>
        <fullName evidence="1">Uncharacterized protein</fullName>
    </submittedName>
</protein>
<evidence type="ECO:0000313" key="2">
    <source>
        <dbReference type="Proteomes" id="UP000483432"/>
    </source>
</evidence>